<dbReference type="GO" id="GO:0006955">
    <property type="term" value="P:immune response"/>
    <property type="evidence" value="ECO:0007669"/>
    <property type="project" value="InterPro"/>
</dbReference>
<dbReference type="InterPro" id="IPR001089">
    <property type="entry name" value="Chemokine_CXC"/>
</dbReference>
<protein>
    <recommendedName>
        <fullName evidence="3">Chemokine interleukin-8-like domain-containing protein</fullName>
    </recommendedName>
</protein>
<reference evidence="4" key="3">
    <citation type="submission" date="2025-09" db="UniProtKB">
        <authorList>
            <consortium name="Ensembl"/>
        </authorList>
    </citation>
    <scope>IDENTIFICATION</scope>
    <source>
        <strain evidence="4">Guanapo</strain>
    </source>
</reference>
<feature type="chain" id="PRO_5018069037" description="Chemokine interleukin-8-like domain-containing protein" evidence="2">
    <location>
        <begin position="20"/>
        <end position="101"/>
    </location>
</feature>
<evidence type="ECO:0000313" key="5">
    <source>
        <dbReference type="Proteomes" id="UP000242638"/>
    </source>
</evidence>
<evidence type="ECO:0000256" key="2">
    <source>
        <dbReference type="SAM" id="SignalP"/>
    </source>
</evidence>
<keyword evidence="5" id="KW-1185">Reference proteome</keyword>
<dbReference type="PRINTS" id="PR00436">
    <property type="entry name" value="INTERLEUKIN8"/>
</dbReference>
<evidence type="ECO:0000259" key="3">
    <source>
        <dbReference type="SMART" id="SM00199"/>
    </source>
</evidence>
<name>A0A3P9N632_POERE</name>
<dbReference type="GO" id="GO:0008009">
    <property type="term" value="F:chemokine activity"/>
    <property type="evidence" value="ECO:0007669"/>
    <property type="project" value="InterPro"/>
</dbReference>
<dbReference type="STRING" id="8081.ENSPREP00000005019"/>
<proteinExistence type="predicted"/>
<dbReference type="SMART" id="SM00199">
    <property type="entry name" value="SCY"/>
    <property type="match status" value="1"/>
</dbReference>
<dbReference type="GO" id="GO:0005615">
    <property type="term" value="C:extracellular space"/>
    <property type="evidence" value="ECO:0007669"/>
    <property type="project" value="UniProtKB-KW"/>
</dbReference>
<dbReference type="Gene3D" id="2.40.50.40">
    <property type="match status" value="1"/>
</dbReference>
<reference evidence="4" key="2">
    <citation type="submission" date="2025-08" db="UniProtKB">
        <authorList>
            <consortium name="Ensembl"/>
        </authorList>
    </citation>
    <scope>IDENTIFICATION</scope>
    <source>
        <strain evidence="4">Guanapo</strain>
    </source>
</reference>
<keyword evidence="1" id="KW-0202">Cytokine</keyword>
<sequence length="101" mass="11176">MKSAVQLIVLLACVFLCTSGHVGRCRCIKTIPAVRNHLISDVKVYEPTPACHKREVIAIMTDNRQRCLDPESCVVKVTNIPVGGNKRICLGFYFCPTSSIK</sequence>
<dbReference type="SUPFAM" id="SSF54117">
    <property type="entry name" value="Interleukin 8-like chemokines"/>
    <property type="match status" value="1"/>
</dbReference>
<reference evidence="5" key="1">
    <citation type="submission" date="2013-11" db="EMBL/GenBank/DDBJ databases">
        <title>The genomic landscape of the Guanapo guppy.</title>
        <authorList>
            <person name="Kuenstner A."/>
            <person name="Dreyer C."/>
        </authorList>
    </citation>
    <scope>NUCLEOTIDE SEQUENCE</scope>
    <source>
        <strain evidence="5">Guanapo</strain>
    </source>
</reference>
<dbReference type="Bgee" id="ENSPREG00000003509">
    <property type="expression patterns" value="Expressed in caudal fin and 1 other cell type or tissue"/>
</dbReference>
<organism evidence="4 5">
    <name type="scientific">Poecilia reticulata</name>
    <name type="common">Guppy</name>
    <name type="synonym">Acanthophacelus reticulatus</name>
    <dbReference type="NCBI Taxonomy" id="8081"/>
    <lineage>
        <taxon>Eukaryota</taxon>
        <taxon>Metazoa</taxon>
        <taxon>Chordata</taxon>
        <taxon>Craniata</taxon>
        <taxon>Vertebrata</taxon>
        <taxon>Euteleostomi</taxon>
        <taxon>Actinopterygii</taxon>
        <taxon>Neopterygii</taxon>
        <taxon>Teleostei</taxon>
        <taxon>Neoteleostei</taxon>
        <taxon>Acanthomorphata</taxon>
        <taxon>Ovalentaria</taxon>
        <taxon>Atherinomorphae</taxon>
        <taxon>Cyprinodontiformes</taxon>
        <taxon>Poeciliidae</taxon>
        <taxon>Poeciliinae</taxon>
        <taxon>Poecilia</taxon>
    </lineage>
</organism>
<dbReference type="Proteomes" id="UP000242638">
    <property type="component" value="Unassembled WGS sequence"/>
</dbReference>
<accession>A0A3P9N632</accession>
<keyword evidence="2" id="KW-0732">Signal</keyword>
<dbReference type="Ensembl" id="ENSPRET00000005087.1">
    <property type="protein sequence ID" value="ENSPREP00000005019.1"/>
    <property type="gene ID" value="ENSPREG00000003509.1"/>
</dbReference>
<dbReference type="AlphaFoldDB" id="A0A3P9N632"/>
<dbReference type="GeneTree" id="ENSGT01110000267739"/>
<feature type="domain" description="Chemokine interleukin-8-like" evidence="3">
    <location>
        <begin position="22"/>
        <end position="80"/>
    </location>
</feature>
<feature type="signal peptide" evidence="2">
    <location>
        <begin position="1"/>
        <end position="19"/>
    </location>
</feature>
<dbReference type="OMA" id="FIPKCRC"/>
<dbReference type="InterPro" id="IPR001811">
    <property type="entry name" value="Chemokine_IL8-like_dom"/>
</dbReference>
<dbReference type="PRINTS" id="PR00437">
    <property type="entry name" value="SMALLCYTKCXC"/>
</dbReference>
<dbReference type="Pfam" id="PF00048">
    <property type="entry name" value="IL8"/>
    <property type="match status" value="1"/>
</dbReference>
<evidence type="ECO:0000256" key="1">
    <source>
        <dbReference type="ARBA" id="ARBA00022514"/>
    </source>
</evidence>
<evidence type="ECO:0000313" key="4">
    <source>
        <dbReference type="Ensembl" id="ENSPREP00000005019.1"/>
    </source>
</evidence>
<dbReference type="InterPro" id="IPR036048">
    <property type="entry name" value="Interleukin_8-like_sf"/>
</dbReference>